<dbReference type="Proteomes" id="UP000008783">
    <property type="component" value="Unassembled WGS sequence"/>
</dbReference>
<protein>
    <submittedName>
        <fullName evidence="2">Uncharacterized protein</fullName>
    </submittedName>
</protein>
<evidence type="ECO:0000313" key="3">
    <source>
        <dbReference type="Proteomes" id="UP000008783"/>
    </source>
</evidence>
<evidence type="ECO:0000313" key="2">
    <source>
        <dbReference type="EMBL" id="EFP85652.1"/>
    </source>
</evidence>
<dbReference type="AlphaFoldDB" id="E3KN16"/>
<dbReference type="RefSeq" id="XP_003330071.1">
    <property type="nucleotide sequence ID" value="XM_003330023.2"/>
</dbReference>
<keyword evidence="3" id="KW-1185">Reference proteome</keyword>
<feature type="region of interest" description="Disordered" evidence="1">
    <location>
        <begin position="1"/>
        <end position="24"/>
    </location>
</feature>
<sequence length="144" mass="14881">MSESNVSLSPRARKEEIAACPQSRLDKPPARLRCFVALQEGGRQGAGCSEKGTGMVTSVTSESSAPAVASHKSEEVPPPGRSGEPLVALRRPEGGTGAAVLPSHLVTLASADVPHRRLNQVIKKSNCDAEAQTASLCAGPGSDR</sequence>
<dbReference type="EMBL" id="DS178296">
    <property type="protein sequence ID" value="EFP85652.1"/>
    <property type="molecule type" value="Genomic_DNA"/>
</dbReference>
<name>E3KN16_PUCGT</name>
<reference evidence="3" key="2">
    <citation type="journal article" date="2011" name="Proc. Natl. Acad. Sci. U.S.A.">
        <title>Obligate biotrophy features unraveled by the genomic analysis of rust fungi.</title>
        <authorList>
            <person name="Duplessis S."/>
            <person name="Cuomo C.A."/>
            <person name="Lin Y.-C."/>
            <person name="Aerts A."/>
            <person name="Tisserant E."/>
            <person name="Veneault-Fourrey C."/>
            <person name="Joly D.L."/>
            <person name="Hacquard S."/>
            <person name="Amselem J."/>
            <person name="Cantarel B.L."/>
            <person name="Chiu R."/>
            <person name="Coutinho P.M."/>
            <person name="Feau N."/>
            <person name="Field M."/>
            <person name="Frey P."/>
            <person name="Gelhaye E."/>
            <person name="Goldberg J."/>
            <person name="Grabherr M.G."/>
            <person name="Kodira C.D."/>
            <person name="Kohler A."/>
            <person name="Kuees U."/>
            <person name="Lindquist E.A."/>
            <person name="Lucas S.M."/>
            <person name="Mago R."/>
            <person name="Mauceli E."/>
            <person name="Morin E."/>
            <person name="Murat C."/>
            <person name="Pangilinan J.L."/>
            <person name="Park R."/>
            <person name="Pearson M."/>
            <person name="Quesneville H."/>
            <person name="Rouhier N."/>
            <person name="Sakthikumar S."/>
            <person name="Salamov A.A."/>
            <person name="Schmutz J."/>
            <person name="Selles B."/>
            <person name="Shapiro H."/>
            <person name="Tanguay P."/>
            <person name="Tuskan G.A."/>
            <person name="Henrissat B."/>
            <person name="Van de Peer Y."/>
            <person name="Rouze P."/>
            <person name="Ellis J.G."/>
            <person name="Dodds P.N."/>
            <person name="Schein J.E."/>
            <person name="Zhong S."/>
            <person name="Hamelin R.C."/>
            <person name="Grigoriev I.V."/>
            <person name="Szabo L.J."/>
            <person name="Martin F."/>
        </authorList>
    </citation>
    <scope>NUCLEOTIDE SEQUENCE [LARGE SCALE GENOMIC DNA]</scope>
    <source>
        <strain evidence="3">CRL 75-36-700-3 / race SCCL</strain>
    </source>
</reference>
<dbReference type="KEGG" id="pgr:PGTG_10981"/>
<dbReference type="VEuPathDB" id="FungiDB:PGTG_10981"/>
<reference key="1">
    <citation type="submission" date="2007-01" db="EMBL/GenBank/DDBJ databases">
        <title>The Genome Sequence of Puccinia graminis f. sp. tritici Strain CRL 75-36-700-3.</title>
        <authorList>
            <consortium name="The Broad Institute Genome Sequencing Platform"/>
            <person name="Birren B."/>
            <person name="Lander E."/>
            <person name="Galagan J."/>
            <person name="Nusbaum C."/>
            <person name="Devon K."/>
            <person name="Cuomo C."/>
            <person name="Jaffe D."/>
            <person name="Butler J."/>
            <person name="Alvarez P."/>
            <person name="Gnerre S."/>
            <person name="Grabherr M."/>
            <person name="Mauceli E."/>
            <person name="Brockman W."/>
            <person name="Young S."/>
            <person name="LaButti K."/>
            <person name="Sykes S."/>
            <person name="DeCaprio D."/>
            <person name="Crawford M."/>
            <person name="Koehrsen M."/>
            <person name="Engels R."/>
            <person name="Montgomery P."/>
            <person name="Pearson M."/>
            <person name="Howarth C."/>
            <person name="Larson L."/>
            <person name="White J."/>
            <person name="Zeng Q."/>
            <person name="Kodira C."/>
            <person name="Yandava C."/>
            <person name="Alvarado L."/>
            <person name="O'Leary S."/>
            <person name="Szabo L."/>
            <person name="Dean R."/>
            <person name="Schein J."/>
        </authorList>
    </citation>
    <scope>NUCLEOTIDE SEQUENCE</scope>
    <source>
        <strain>CRL 75-36-700-3</strain>
    </source>
</reference>
<dbReference type="HOGENOM" id="CLU_1797428_0_0_1"/>
<evidence type="ECO:0000256" key="1">
    <source>
        <dbReference type="SAM" id="MobiDB-lite"/>
    </source>
</evidence>
<dbReference type="GeneID" id="10544218"/>
<dbReference type="OrthoDB" id="2513981at2759"/>
<organism evidence="2 3">
    <name type="scientific">Puccinia graminis f. sp. tritici (strain CRL 75-36-700-3 / race SCCL)</name>
    <name type="common">Black stem rust fungus</name>
    <dbReference type="NCBI Taxonomy" id="418459"/>
    <lineage>
        <taxon>Eukaryota</taxon>
        <taxon>Fungi</taxon>
        <taxon>Dikarya</taxon>
        <taxon>Basidiomycota</taxon>
        <taxon>Pucciniomycotina</taxon>
        <taxon>Pucciniomycetes</taxon>
        <taxon>Pucciniales</taxon>
        <taxon>Pucciniaceae</taxon>
        <taxon>Puccinia</taxon>
    </lineage>
</organism>
<accession>E3KN16</accession>
<feature type="region of interest" description="Disordered" evidence="1">
    <location>
        <begin position="43"/>
        <end position="85"/>
    </location>
</feature>
<proteinExistence type="predicted"/>
<dbReference type="InParanoid" id="E3KN16"/>
<feature type="compositionally biased region" description="Polar residues" evidence="1">
    <location>
        <begin position="55"/>
        <end position="64"/>
    </location>
</feature>
<gene>
    <name evidence="2" type="ORF">PGTG_10981</name>
</gene>